<reference evidence="3" key="1">
    <citation type="submission" date="2016-10" db="EMBL/GenBank/DDBJ databases">
        <authorList>
            <person name="Varghese N."/>
            <person name="Submissions S."/>
        </authorList>
    </citation>
    <scope>NUCLEOTIDE SEQUENCE [LARGE SCALE GENOMIC DNA]</scope>
    <source>
        <strain evidence="3">JCM 14963</strain>
    </source>
</reference>
<sequence length="322" mass="34717">MKKRLLRALVIGLTLFVGAITLAVAFGGPSAPAVMSSVNDPFKAVDYSGLPKLEYYPARDGESLGFRRYSAAQGESRGSAVLLHGSSADSRSMHVLAEALSAAGLEVHSLDVRGHGSSGEKGDIAYVGQLEHDLQDFVAAVKPAAPVTLIGFSSGGGFALRVAGSERADLFDRYVLLAPFISHDAPTYRANSGGWVKVGVPRYVALSILNQLGIHRFNHLPVISYALSEDARQLLTPEYSFNLAQNYRPQVDYNEAVRRLRQPTRVLVGEQDEMFQAQRFDEVFRAANQRVPVTIVDGVNHIGLTLKPTAISAVVDALAQGE</sequence>
<dbReference type="STRING" id="472181.SAMN05216271_0611"/>
<feature type="domain" description="Serine aminopeptidase S33" evidence="1">
    <location>
        <begin position="75"/>
        <end position="301"/>
    </location>
</feature>
<evidence type="ECO:0000259" key="1">
    <source>
        <dbReference type="Pfam" id="PF12146"/>
    </source>
</evidence>
<dbReference type="InterPro" id="IPR022742">
    <property type="entry name" value="Hydrolase_4"/>
</dbReference>
<name>A0A1H1MKM8_9GAMM</name>
<dbReference type="PANTHER" id="PTHR43194">
    <property type="entry name" value="HYDROLASE ALPHA/BETA FOLD FAMILY"/>
    <property type="match status" value="1"/>
</dbReference>
<organism evidence="2 3">
    <name type="scientific">Halopseudomonas sabulinigri</name>
    <dbReference type="NCBI Taxonomy" id="472181"/>
    <lineage>
        <taxon>Bacteria</taxon>
        <taxon>Pseudomonadati</taxon>
        <taxon>Pseudomonadota</taxon>
        <taxon>Gammaproteobacteria</taxon>
        <taxon>Pseudomonadales</taxon>
        <taxon>Pseudomonadaceae</taxon>
        <taxon>Halopseudomonas</taxon>
    </lineage>
</organism>
<evidence type="ECO:0000313" key="3">
    <source>
        <dbReference type="Proteomes" id="UP000243413"/>
    </source>
</evidence>
<dbReference type="OrthoDB" id="9779853at2"/>
<gene>
    <name evidence="2" type="ORF">SAMN05216271_0611</name>
</gene>
<proteinExistence type="predicted"/>
<keyword evidence="2" id="KW-0378">Hydrolase</keyword>
<dbReference type="PANTHER" id="PTHR43194:SF2">
    <property type="entry name" value="PEROXISOMAL MEMBRANE PROTEIN LPX1"/>
    <property type="match status" value="1"/>
</dbReference>
<protein>
    <submittedName>
        <fullName evidence="2">Lysophospholipase, alpha-beta hydrolase superfamily</fullName>
    </submittedName>
</protein>
<dbReference type="InterPro" id="IPR050228">
    <property type="entry name" value="Carboxylesterase_BioH"/>
</dbReference>
<accession>A0A1H1MKM8</accession>
<evidence type="ECO:0000313" key="2">
    <source>
        <dbReference type="EMBL" id="SDR86915.1"/>
    </source>
</evidence>
<dbReference type="EMBL" id="LT629763">
    <property type="protein sequence ID" value="SDR86915.1"/>
    <property type="molecule type" value="Genomic_DNA"/>
</dbReference>
<dbReference type="Gene3D" id="3.40.50.1820">
    <property type="entry name" value="alpha/beta hydrolase"/>
    <property type="match status" value="1"/>
</dbReference>
<dbReference type="InterPro" id="IPR029058">
    <property type="entry name" value="AB_hydrolase_fold"/>
</dbReference>
<dbReference type="AlphaFoldDB" id="A0A1H1MKM8"/>
<dbReference type="Pfam" id="PF12146">
    <property type="entry name" value="Hydrolase_4"/>
    <property type="match status" value="1"/>
</dbReference>
<dbReference type="SUPFAM" id="SSF53474">
    <property type="entry name" value="alpha/beta-Hydrolases"/>
    <property type="match status" value="1"/>
</dbReference>
<dbReference type="GO" id="GO:0016787">
    <property type="term" value="F:hydrolase activity"/>
    <property type="evidence" value="ECO:0007669"/>
    <property type="project" value="UniProtKB-KW"/>
</dbReference>
<dbReference type="Proteomes" id="UP000243413">
    <property type="component" value="Chromosome I"/>
</dbReference>